<accession>A0A6V7Y5W3</accession>
<evidence type="ECO:0000313" key="1">
    <source>
        <dbReference type="EMBL" id="CAD2206924.1"/>
    </source>
</evidence>
<gene>
    <name evidence="1" type="ORF">MENT_LOCUS60821</name>
</gene>
<name>A0A6V7Y5W3_MELEN</name>
<evidence type="ECO:0000313" key="2">
    <source>
        <dbReference type="Proteomes" id="UP000580250"/>
    </source>
</evidence>
<comment type="caution">
    <text evidence="1">The sequence shown here is derived from an EMBL/GenBank/DDBJ whole genome shotgun (WGS) entry which is preliminary data.</text>
</comment>
<reference evidence="1 2" key="1">
    <citation type="submission" date="2020-08" db="EMBL/GenBank/DDBJ databases">
        <authorList>
            <person name="Koutsovoulos G."/>
            <person name="Danchin GJ E."/>
        </authorList>
    </citation>
    <scope>NUCLEOTIDE SEQUENCE [LARGE SCALE GENOMIC DNA]</scope>
</reference>
<dbReference type="AlphaFoldDB" id="A0A6V7Y5W3"/>
<organism evidence="1 2">
    <name type="scientific">Meloidogyne enterolobii</name>
    <name type="common">Root-knot nematode worm</name>
    <name type="synonym">Meloidogyne mayaguensis</name>
    <dbReference type="NCBI Taxonomy" id="390850"/>
    <lineage>
        <taxon>Eukaryota</taxon>
        <taxon>Metazoa</taxon>
        <taxon>Ecdysozoa</taxon>
        <taxon>Nematoda</taxon>
        <taxon>Chromadorea</taxon>
        <taxon>Rhabditida</taxon>
        <taxon>Tylenchina</taxon>
        <taxon>Tylenchomorpha</taxon>
        <taxon>Tylenchoidea</taxon>
        <taxon>Meloidogynidae</taxon>
        <taxon>Meloidogyninae</taxon>
        <taxon>Meloidogyne</taxon>
    </lineage>
</organism>
<protein>
    <submittedName>
        <fullName evidence="1">Uncharacterized protein</fullName>
    </submittedName>
</protein>
<dbReference type="EMBL" id="CAJEWN010003220">
    <property type="protein sequence ID" value="CAD2206924.1"/>
    <property type="molecule type" value="Genomic_DNA"/>
</dbReference>
<sequence length="79" mass="8960">MEIKLNKRNCPKPRGFGQLFTIHVIVDPRNTFKDILTFSEQFKIAFKTGLQNVSCVILNNLKISAVRQVFPHATITGKS</sequence>
<proteinExistence type="predicted"/>
<dbReference type="Proteomes" id="UP000580250">
    <property type="component" value="Unassembled WGS sequence"/>
</dbReference>